<gene>
    <name evidence="1" type="ORF">JK364_23030</name>
</gene>
<accession>A0ABS1PS38</accession>
<evidence type="ECO:0008006" key="3">
    <source>
        <dbReference type="Google" id="ProtNLM"/>
    </source>
</evidence>
<reference evidence="1 2" key="1">
    <citation type="submission" date="2021-01" db="EMBL/GenBank/DDBJ databases">
        <title>WGS of actinomycetes isolated from Thailand.</title>
        <authorList>
            <person name="Thawai C."/>
        </authorList>
    </citation>
    <scope>NUCLEOTIDE SEQUENCE [LARGE SCALE GENOMIC DNA]</scope>
    <source>
        <strain evidence="1 2">CA3R110</strain>
    </source>
</reference>
<dbReference type="PRINTS" id="PR01955">
    <property type="entry name" value="LANCFRANKIA"/>
</dbReference>
<dbReference type="EMBL" id="JAERRG010000009">
    <property type="protein sequence ID" value="MBL1115249.1"/>
    <property type="molecule type" value="Genomic_DNA"/>
</dbReference>
<keyword evidence="2" id="KW-1185">Reference proteome</keyword>
<dbReference type="Pfam" id="PF05147">
    <property type="entry name" value="LANC_like"/>
    <property type="match status" value="1"/>
</dbReference>
<dbReference type="PRINTS" id="PR01950">
    <property type="entry name" value="LANCSUPER"/>
</dbReference>
<organism evidence="1 2">
    <name type="scientific">Streptomyces endocoffeicus</name>
    <dbReference type="NCBI Taxonomy" id="2898945"/>
    <lineage>
        <taxon>Bacteria</taxon>
        <taxon>Bacillati</taxon>
        <taxon>Actinomycetota</taxon>
        <taxon>Actinomycetes</taxon>
        <taxon>Kitasatosporales</taxon>
        <taxon>Streptomycetaceae</taxon>
        <taxon>Streptomyces</taxon>
    </lineage>
</organism>
<dbReference type="SUPFAM" id="SSF158745">
    <property type="entry name" value="LanC-like"/>
    <property type="match status" value="1"/>
</dbReference>
<name>A0ABS1PS38_9ACTN</name>
<dbReference type="SMART" id="SM01260">
    <property type="entry name" value="LANC_like"/>
    <property type="match status" value="1"/>
</dbReference>
<protein>
    <recommendedName>
        <fullName evidence="3">Lanthionine synthetase</fullName>
    </recommendedName>
</protein>
<dbReference type="InterPro" id="IPR007822">
    <property type="entry name" value="LANC-like"/>
</dbReference>
<sequence>MNIHAQAAARALDIARDLRDPGDITRSVSDRAAHTLCYGLAGTALLHACLAQTEPGAAKTAAAHWATAARLLGNAPPNGIHTGPGALAASLIIGTGYLPSHDPHQALLPRATAWLSARATALARHHHQRAARADATPWAVYDAIKGLAGIGRVLLAAHSRGHRADAEPGLTAALTALTHMILTPRGSRPGWWLPAALHPPTVHVPASGAATTGLAHGIAGPLALLATAHRAGHTLPGQPNAIHTAAQWLLSWQSQQHTWPPHISGHALDHGPAEAIAPIAGRTTAWCYGTPGIATALTTAGHALDLPALNHTATEAMNALAARPLEDWDTEGTALCHGSGGVLQCARRLSCHPLVKRAAHGVLASATTARPPGWLTGRAGTALVLADLGGLLPASPTADDWDCLLLLS</sequence>
<proteinExistence type="predicted"/>
<dbReference type="RefSeq" id="WP_201853051.1">
    <property type="nucleotide sequence ID" value="NZ_JAERRG010000009.1"/>
</dbReference>
<dbReference type="Gene3D" id="1.50.10.20">
    <property type="match status" value="1"/>
</dbReference>
<evidence type="ECO:0000313" key="1">
    <source>
        <dbReference type="EMBL" id="MBL1115249.1"/>
    </source>
</evidence>
<comment type="caution">
    <text evidence="1">The sequence shown here is derived from an EMBL/GenBank/DDBJ whole genome shotgun (WGS) entry which is preliminary data.</text>
</comment>
<evidence type="ECO:0000313" key="2">
    <source>
        <dbReference type="Proteomes" id="UP000621510"/>
    </source>
</evidence>
<dbReference type="Proteomes" id="UP000621510">
    <property type="component" value="Unassembled WGS sequence"/>
</dbReference>